<accession>A0A8H6IG68</accession>
<dbReference type="AlphaFoldDB" id="A0A8H6IG68"/>
<reference evidence="2 3" key="1">
    <citation type="submission" date="2020-07" db="EMBL/GenBank/DDBJ databases">
        <title>Comparative genomics of pyrophilous fungi reveals a link between fire events and developmental genes.</title>
        <authorList>
            <consortium name="DOE Joint Genome Institute"/>
            <person name="Steindorff A.S."/>
            <person name="Carver A."/>
            <person name="Calhoun S."/>
            <person name="Stillman K."/>
            <person name="Liu H."/>
            <person name="Lipzen A."/>
            <person name="Pangilinan J."/>
            <person name="Labutti K."/>
            <person name="Bruns T.D."/>
            <person name="Grigoriev I.V."/>
        </authorList>
    </citation>
    <scope>NUCLEOTIDE SEQUENCE [LARGE SCALE GENOMIC DNA]</scope>
    <source>
        <strain evidence="2 3">CBS 144469</strain>
    </source>
</reference>
<evidence type="ECO:0000313" key="3">
    <source>
        <dbReference type="Proteomes" id="UP000521943"/>
    </source>
</evidence>
<keyword evidence="3" id="KW-1185">Reference proteome</keyword>
<sequence length="118" mass="13682">MRVSLALIPIVAAFVSYVNAYSDPSFNAREYIDELAGREDAYTEALERREIMSDISTRELVQELSERLERRGEKLMQCKYCKRTYRGTRIPVSWDKNCDKRTPGKYPHVVETADSQVV</sequence>
<dbReference type="EMBL" id="JACGCI010000004">
    <property type="protein sequence ID" value="KAF6764379.1"/>
    <property type="molecule type" value="Genomic_DNA"/>
</dbReference>
<evidence type="ECO:0000256" key="1">
    <source>
        <dbReference type="SAM" id="SignalP"/>
    </source>
</evidence>
<proteinExistence type="predicted"/>
<protein>
    <submittedName>
        <fullName evidence="2">Ectomycorrhizas-regulated small secreted protein</fullName>
    </submittedName>
</protein>
<organism evidence="2 3">
    <name type="scientific">Ephemerocybe angulata</name>
    <dbReference type="NCBI Taxonomy" id="980116"/>
    <lineage>
        <taxon>Eukaryota</taxon>
        <taxon>Fungi</taxon>
        <taxon>Dikarya</taxon>
        <taxon>Basidiomycota</taxon>
        <taxon>Agaricomycotina</taxon>
        <taxon>Agaricomycetes</taxon>
        <taxon>Agaricomycetidae</taxon>
        <taxon>Agaricales</taxon>
        <taxon>Agaricineae</taxon>
        <taxon>Psathyrellaceae</taxon>
        <taxon>Ephemerocybe</taxon>
    </lineage>
</organism>
<dbReference type="Proteomes" id="UP000521943">
    <property type="component" value="Unassembled WGS sequence"/>
</dbReference>
<dbReference type="OrthoDB" id="2835827at2759"/>
<feature type="chain" id="PRO_5033994555" evidence="1">
    <location>
        <begin position="21"/>
        <end position="118"/>
    </location>
</feature>
<name>A0A8H6IG68_9AGAR</name>
<feature type="signal peptide" evidence="1">
    <location>
        <begin position="1"/>
        <end position="20"/>
    </location>
</feature>
<gene>
    <name evidence="2" type="ORF">DFP72DRAFT_871625</name>
</gene>
<comment type="caution">
    <text evidence="2">The sequence shown here is derived from an EMBL/GenBank/DDBJ whole genome shotgun (WGS) entry which is preliminary data.</text>
</comment>
<evidence type="ECO:0000313" key="2">
    <source>
        <dbReference type="EMBL" id="KAF6764379.1"/>
    </source>
</evidence>
<keyword evidence="1" id="KW-0732">Signal</keyword>